<dbReference type="AlphaFoldDB" id="A0AA39TI99"/>
<name>A0AA39TI99_ACESA</name>
<dbReference type="PANTHER" id="PTHR35317:SF23">
    <property type="entry name" value="OS04G0629600 PROTEIN"/>
    <property type="match status" value="1"/>
</dbReference>
<reference evidence="1" key="2">
    <citation type="submission" date="2023-06" db="EMBL/GenBank/DDBJ databases">
        <authorList>
            <person name="Swenson N.G."/>
            <person name="Wegrzyn J.L."/>
            <person name="Mcevoy S.L."/>
        </authorList>
    </citation>
    <scope>NUCLEOTIDE SEQUENCE</scope>
    <source>
        <strain evidence="1">NS2018</strain>
        <tissue evidence="1">Leaf</tissue>
    </source>
</reference>
<protein>
    <recommendedName>
        <fullName evidence="3">DUF4219 domain-containing protein</fullName>
    </recommendedName>
</protein>
<dbReference type="Proteomes" id="UP001168877">
    <property type="component" value="Unassembled WGS sequence"/>
</dbReference>
<sequence length="167" mass="19563">MGSEKDSHKIEKFDGTNFSFWKMQMEDYLYQKDLHWPIKEKPATMTDEEWSKKRKPKNMDEEDLELLDRKALGAIRLSLTKQVAFNVKDQLTARDLMKTLSNLYEQPSAVRKVHLVKKLSNLKMTEGQGFREYLNQFNEVKDGLTSVSMGFDEEFLAVFMLTQLPES</sequence>
<comment type="caution">
    <text evidence="1">The sequence shown here is derived from an EMBL/GenBank/DDBJ whole genome shotgun (WGS) entry which is preliminary data.</text>
</comment>
<keyword evidence="2" id="KW-1185">Reference proteome</keyword>
<gene>
    <name evidence="1" type="ORF">LWI29_021420</name>
</gene>
<proteinExistence type="predicted"/>
<dbReference type="EMBL" id="JAUESC010000002">
    <property type="protein sequence ID" value="KAK0604965.1"/>
    <property type="molecule type" value="Genomic_DNA"/>
</dbReference>
<accession>A0AA39TI99</accession>
<dbReference type="Pfam" id="PF14223">
    <property type="entry name" value="Retrotran_gag_2"/>
    <property type="match status" value="1"/>
</dbReference>
<evidence type="ECO:0000313" key="2">
    <source>
        <dbReference type="Proteomes" id="UP001168877"/>
    </source>
</evidence>
<dbReference type="PANTHER" id="PTHR35317">
    <property type="entry name" value="OS04G0629600 PROTEIN"/>
    <property type="match status" value="1"/>
</dbReference>
<organism evidence="1 2">
    <name type="scientific">Acer saccharum</name>
    <name type="common">Sugar maple</name>
    <dbReference type="NCBI Taxonomy" id="4024"/>
    <lineage>
        <taxon>Eukaryota</taxon>
        <taxon>Viridiplantae</taxon>
        <taxon>Streptophyta</taxon>
        <taxon>Embryophyta</taxon>
        <taxon>Tracheophyta</taxon>
        <taxon>Spermatophyta</taxon>
        <taxon>Magnoliopsida</taxon>
        <taxon>eudicotyledons</taxon>
        <taxon>Gunneridae</taxon>
        <taxon>Pentapetalae</taxon>
        <taxon>rosids</taxon>
        <taxon>malvids</taxon>
        <taxon>Sapindales</taxon>
        <taxon>Sapindaceae</taxon>
        <taxon>Hippocastanoideae</taxon>
        <taxon>Acereae</taxon>
        <taxon>Acer</taxon>
    </lineage>
</organism>
<evidence type="ECO:0000313" key="1">
    <source>
        <dbReference type="EMBL" id="KAK0604965.1"/>
    </source>
</evidence>
<evidence type="ECO:0008006" key="3">
    <source>
        <dbReference type="Google" id="ProtNLM"/>
    </source>
</evidence>
<reference evidence="1" key="1">
    <citation type="journal article" date="2022" name="Plant J.">
        <title>Strategies of tolerance reflected in two North American maple genomes.</title>
        <authorList>
            <person name="McEvoy S.L."/>
            <person name="Sezen U.U."/>
            <person name="Trouern-Trend A."/>
            <person name="McMahon S.M."/>
            <person name="Schaberg P.G."/>
            <person name="Yang J."/>
            <person name="Wegrzyn J.L."/>
            <person name="Swenson N.G."/>
        </authorList>
    </citation>
    <scope>NUCLEOTIDE SEQUENCE</scope>
    <source>
        <strain evidence="1">NS2018</strain>
    </source>
</reference>